<gene>
    <name evidence="1" type="ORF">GCM10007207_19510</name>
</gene>
<name>A0ABQ1M7P4_9PROT</name>
<dbReference type="EMBL" id="BMCH01000005">
    <property type="protein sequence ID" value="GGC34060.1"/>
    <property type="molecule type" value="Genomic_DNA"/>
</dbReference>
<keyword evidence="2" id="KW-1185">Reference proteome</keyword>
<evidence type="ECO:0000313" key="1">
    <source>
        <dbReference type="EMBL" id="GGC34060.1"/>
    </source>
</evidence>
<reference evidence="2" key="1">
    <citation type="journal article" date="2019" name="Int. J. Syst. Evol. Microbiol.">
        <title>The Global Catalogue of Microorganisms (GCM) 10K type strain sequencing project: providing services to taxonomists for standard genome sequencing and annotation.</title>
        <authorList>
            <consortium name="The Broad Institute Genomics Platform"/>
            <consortium name="The Broad Institute Genome Sequencing Center for Infectious Disease"/>
            <person name="Wu L."/>
            <person name="Ma J."/>
        </authorList>
    </citation>
    <scope>NUCLEOTIDE SEQUENCE [LARGE SCALE GENOMIC DNA]</scope>
    <source>
        <strain evidence="2">CCM 7132</strain>
    </source>
</reference>
<dbReference type="Proteomes" id="UP000637769">
    <property type="component" value="Unassembled WGS sequence"/>
</dbReference>
<proteinExistence type="predicted"/>
<comment type="caution">
    <text evidence="1">The sequence shown here is derived from an EMBL/GenBank/DDBJ whole genome shotgun (WGS) entry which is preliminary data.</text>
</comment>
<organism evidence="1 2">
    <name type="scientific">Asaia siamensis</name>
    <dbReference type="NCBI Taxonomy" id="110479"/>
    <lineage>
        <taxon>Bacteria</taxon>
        <taxon>Pseudomonadati</taxon>
        <taxon>Pseudomonadota</taxon>
        <taxon>Alphaproteobacteria</taxon>
        <taxon>Acetobacterales</taxon>
        <taxon>Acetobacteraceae</taxon>
        <taxon>Asaia</taxon>
    </lineage>
</organism>
<sequence length="139" mass="14234">MAVILSVMPCVAMAQTGPAQFVPPRGLPLETPIGPTRNPDGSAVVTLGSMQDRLAQHDTSLSSLEANGVTQGGLQTALAAYLPLAGGTVAGALQIGGDLKIGGKIYAVGYAPVEPNDHSYFVCADGYSGYLYPATQPCR</sequence>
<accession>A0ABQ1M7P4</accession>
<evidence type="ECO:0000313" key="2">
    <source>
        <dbReference type="Proteomes" id="UP000637769"/>
    </source>
</evidence>
<protein>
    <submittedName>
        <fullName evidence="1">Uncharacterized protein</fullName>
    </submittedName>
</protein>